<dbReference type="Gene3D" id="3.30.70.2390">
    <property type="match status" value="1"/>
</dbReference>
<keyword evidence="3" id="KW-0472">Membrane</keyword>
<feature type="compositionally biased region" description="Polar residues" evidence="2">
    <location>
        <begin position="351"/>
        <end position="366"/>
    </location>
</feature>
<dbReference type="PANTHER" id="PTHR33392:SF6">
    <property type="entry name" value="POLYISOPRENYL-TEICHOIC ACID--PEPTIDOGLYCAN TEICHOIC ACID TRANSFERASE TAGU"/>
    <property type="match status" value="1"/>
</dbReference>
<dbReference type="OrthoDB" id="9782542at2"/>
<dbReference type="InterPro" id="IPR050922">
    <property type="entry name" value="LytR/CpsA/Psr_CW_biosynth"/>
</dbReference>
<dbReference type="Gene3D" id="3.40.630.190">
    <property type="entry name" value="LCP protein"/>
    <property type="match status" value="1"/>
</dbReference>
<reference evidence="6 7" key="1">
    <citation type="submission" date="2019-05" db="EMBL/GenBank/DDBJ databases">
        <title>Kocuria coralli sp. nov., a novel actinobacterium isolated from coral reef seawater.</title>
        <authorList>
            <person name="Li J."/>
        </authorList>
    </citation>
    <scope>NUCLEOTIDE SEQUENCE [LARGE SCALE GENOMIC DNA]</scope>
    <source>
        <strain evidence="6 7">SCSIO 13007</strain>
    </source>
</reference>
<keyword evidence="3" id="KW-1133">Transmembrane helix</keyword>
<feature type="transmembrane region" description="Helical" evidence="3">
    <location>
        <begin position="37"/>
        <end position="58"/>
    </location>
</feature>
<dbReference type="PANTHER" id="PTHR33392">
    <property type="entry name" value="POLYISOPRENYL-TEICHOIC ACID--PEPTIDOGLYCAN TEICHOIC ACID TRANSFERASE TAGU"/>
    <property type="match status" value="1"/>
</dbReference>
<dbReference type="NCBIfam" id="TIGR00350">
    <property type="entry name" value="lytR_cpsA_psr"/>
    <property type="match status" value="1"/>
</dbReference>
<dbReference type="Proteomes" id="UP000325957">
    <property type="component" value="Unassembled WGS sequence"/>
</dbReference>
<evidence type="ECO:0000259" key="5">
    <source>
        <dbReference type="Pfam" id="PF13399"/>
    </source>
</evidence>
<evidence type="ECO:0000256" key="3">
    <source>
        <dbReference type="SAM" id="Phobius"/>
    </source>
</evidence>
<sequence>MPVSTRTPNGERTTWAGTRQAGRHWSAKAGRSRALRWALISLVLGLVVVVGIGGLTMFRLQQNLTTSPLNLGGEQVSDDGPTDILIMGSDTRVGEGNDQYGEVEFGNGDGRTDVMMLLHISENRENVTVVSFPRDLVVDIPECTDPETGEVFEPMESAMLNTAAENGGPGCTVATINDFTGLSIDHFMLADFNAVTQLSRTVGGVEVCVNQEVDDPKSGLKLPAGVSTVEGEQALAFLRSRAAFGDGGDESRIRSQQQFMASLARKIKEEGTLGNPGKLYEIADAMTRNLHVDDELGNITRIVSIAGTMSGVDLSNVVFVTAPSKVYPLDPNRLELDEEPAEDLFRTLQEDGSLTDPQGNGGTQSPEPDAGSASPETGDPAAPSEEPEGADTPSAAPEESVLLFNPSDIAIDVVDASDTEGRAADLIEVLSAAGYTQAAEGDSIDPLPGTQVFYGPGWQSAAQQVAEELGIPSAQVVASGDPATVVQLAIGQDFTSGDRMDLDNTVPEGFSGQTAEQFTCQQ</sequence>
<dbReference type="Pfam" id="PF03816">
    <property type="entry name" value="LytR_cpsA_psr"/>
    <property type="match status" value="1"/>
</dbReference>
<feature type="compositionally biased region" description="Polar residues" evidence="2">
    <location>
        <begin position="1"/>
        <end position="17"/>
    </location>
</feature>
<comment type="similarity">
    <text evidence="1">Belongs to the LytR/CpsA/Psr (LCP) family.</text>
</comment>
<keyword evidence="7" id="KW-1185">Reference proteome</keyword>
<protein>
    <submittedName>
        <fullName evidence="6">LytR family transcriptional regulator</fullName>
    </submittedName>
</protein>
<feature type="region of interest" description="Disordered" evidence="2">
    <location>
        <begin position="351"/>
        <end position="396"/>
    </location>
</feature>
<evidence type="ECO:0000256" key="2">
    <source>
        <dbReference type="SAM" id="MobiDB-lite"/>
    </source>
</evidence>
<dbReference type="Pfam" id="PF13399">
    <property type="entry name" value="LytR_C"/>
    <property type="match status" value="1"/>
</dbReference>
<evidence type="ECO:0000313" key="7">
    <source>
        <dbReference type="Proteomes" id="UP000325957"/>
    </source>
</evidence>
<comment type="caution">
    <text evidence="6">The sequence shown here is derived from an EMBL/GenBank/DDBJ whole genome shotgun (WGS) entry which is preliminary data.</text>
</comment>
<evidence type="ECO:0000256" key="1">
    <source>
        <dbReference type="ARBA" id="ARBA00006068"/>
    </source>
</evidence>
<evidence type="ECO:0000313" key="6">
    <source>
        <dbReference type="EMBL" id="KAA9395028.1"/>
    </source>
</evidence>
<dbReference type="InterPro" id="IPR027381">
    <property type="entry name" value="LytR/CpsA/Psr_C"/>
</dbReference>
<feature type="region of interest" description="Disordered" evidence="2">
    <location>
        <begin position="1"/>
        <end position="23"/>
    </location>
</feature>
<keyword evidence="3" id="KW-0812">Transmembrane</keyword>
<accession>A0A5J5L082</accession>
<gene>
    <name evidence="6" type="ORF">FCK90_03720</name>
</gene>
<dbReference type="AlphaFoldDB" id="A0A5J5L082"/>
<feature type="domain" description="LytR/CpsA/Psr regulator C-terminal" evidence="5">
    <location>
        <begin position="408"/>
        <end position="494"/>
    </location>
</feature>
<name>A0A5J5L082_9MICC</name>
<dbReference type="InterPro" id="IPR004474">
    <property type="entry name" value="LytR_CpsA_psr"/>
</dbReference>
<organism evidence="6 7">
    <name type="scientific">Kocuria coralli</name>
    <dbReference type="NCBI Taxonomy" id="1461025"/>
    <lineage>
        <taxon>Bacteria</taxon>
        <taxon>Bacillati</taxon>
        <taxon>Actinomycetota</taxon>
        <taxon>Actinomycetes</taxon>
        <taxon>Micrococcales</taxon>
        <taxon>Micrococcaceae</taxon>
        <taxon>Kocuria</taxon>
    </lineage>
</organism>
<proteinExistence type="inferred from homology"/>
<feature type="domain" description="Cell envelope-related transcriptional attenuator" evidence="4">
    <location>
        <begin position="111"/>
        <end position="268"/>
    </location>
</feature>
<evidence type="ECO:0000259" key="4">
    <source>
        <dbReference type="Pfam" id="PF03816"/>
    </source>
</evidence>
<dbReference type="EMBL" id="SZWF01000003">
    <property type="protein sequence ID" value="KAA9395028.1"/>
    <property type="molecule type" value="Genomic_DNA"/>
</dbReference>